<keyword evidence="4" id="KW-1185">Reference proteome</keyword>
<keyword evidence="1" id="KW-0732">Signal</keyword>
<gene>
    <name evidence="3" type="ORF">SAMN06265371_11226</name>
</gene>
<protein>
    <recommendedName>
        <fullName evidence="2">DUF2264 domain-containing protein</fullName>
    </recommendedName>
</protein>
<dbReference type="PANTHER" id="PTHR35339:SF3">
    <property type="entry name" value="DUF2264 DOMAIN-CONTAINING PROTEIN"/>
    <property type="match status" value="1"/>
</dbReference>
<sequence>MKTKFLFFSCILYLVTFSIQAQKKSQLESRAYFVDVLVNVSNPVLEALANNELKKTMPVEVSPKHINDRTRFAYLEAFGRLLSGISPWLELGPDNSKEGKLREKYIQLTLKCLKNATDPNAADYMNFSEGSQPLVDAAFLAQGLLRAPTQLWERSDKETQQHILKALKLTRKLSPGYNNWLLFTAMVEAAILKFEGEADMVRIQYALNKHNEWYLGDGTYGDGPNFHWDYYNSFVIHPMLLDIYNVLNEQKETLQNWRYSQFIDGYDGILKRAQKYAVIQEKLISPEGTYPPIGRSLTYRFGAFQLLSQIALFQKLPKTIKPSQVRSALHAVIEKHMSSKRMFTKDGWLTIGFYGHQPELAERYISTGSLYICAEIFLALGLKPESSFWADPAEDWSQKKIWADN</sequence>
<evidence type="ECO:0000256" key="1">
    <source>
        <dbReference type="SAM" id="SignalP"/>
    </source>
</evidence>
<dbReference type="Proteomes" id="UP000198384">
    <property type="component" value="Unassembled WGS sequence"/>
</dbReference>
<dbReference type="RefSeq" id="WP_089382872.1">
    <property type="nucleotide sequence ID" value="NZ_FZNT01000012.1"/>
</dbReference>
<feature type="domain" description="DUF2264" evidence="2">
    <location>
        <begin position="29"/>
        <end position="396"/>
    </location>
</feature>
<dbReference type="OrthoDB" id="9813465at2"/>
<name>A0A238Z2Z7_9FLAO</name>
<dbReference type="PIRSF" id="PIRSF014753">
    <property type="entry name" value="UCP014753"/>
    <property type="match status" value="1"/>
</dbReference>
<dbReference type="InterPro" id="IPR049349">
    <property type="entry name" value="DUF2264_N"/>
</dbReference>
<proteinExistence type="predicted"/>
<dbReference type="Pfam" id="PF10022">
    <property type="entry name" value="DUF2264"/>
    <property type="match status" value="1"/>
</dbReference>
<reference evidence="3 4" key="1">
    <citation type="submission" date="2017-06" db="EMBL/GenBank/DDBJ databases">
        <authorList>
            <person name="Kim H.J."/>
            <person name="Triplett B.A."/>
        </authorList>
    </citation>
    <scope>NUCLEOTIDE SEQUENCE [LARGE SCALE GENOMIC DNA]</scope>
    <source>
        <strain evidence="3 4">DSM 29150</strain>
    </source>
</reference>
<dbReference type="PANTHER" id="PTHR35339">
    <property type="entry name" value="LINALOOL DEHYDRATASE_ISOMERASE DOMAIN-CONTAINING PROTEIN"/>
    <property type="match status" value="1"/>
</dbReference>
<feature type="chain" id="PRO_5013076800" description="DUF2264 domain-containing protein" evidence="1">
    <location>
        <begin position="22"/>
        <end position="405"/>
    </location>
</feature>
<feature type="signal peptide" evidence="1">
    <location>
        <begin position="1"/>
        <end position="21"/>
    </location>
</feature>
<dbReference type="EMBL" id="FZNT01000012">
    <property type="protein sequence ID" value="SNR77239.1"/>
    <property type="molecule type" value="Genomic_DNA"/>
</dbReference>
<dbReference type="AlphaFoldDB" id="A0A238Z2Z7"/>
<evidence type="ECO:0000313" key="4">
    <source>
        <dbReference type="Proteomes" id="UP000198384"/>
    </source>
</evidence>
<accession>A0A238Z2Z7</accession>
<dbReference type="InterPro" id="IPR016624">
    <property type="entry name" value="UCP014753"/>
</dbReference>
<organism evidence="3 4">
    <name type="scientific">Lutibacter agarilyticus</name>
    <dbReference type="NCBI Taxonomy" id="1109740"/>
    <lineage>
        <taxon>Bacteria</taxon>
        <taxon>Pseudomonadati</taxon>
        <taxon>Bacteroidota</taxon>
        <taxon>Flavobacteriia</taxon>
        <taxon>Flavobacteriales</taxon>
        <taxon>Flavobacteriaceae</taxon>
        <taxon>Lutibacter</taxon>
    </lineage>
</organism>
<evidence type="ECO:0000313" key="3">
    <source>
        <dbReference type="EMBL" id="SNR77239.1"/>
    </source>
</evidence>
<evidence type="ECO:0000259" key="2">
    <source>
        <dbReference type="Pfam" id="PF10022"/>
    </source>
</evidence>